<keyword evidence="3" id="KW-0489">Methyltransferase</keyword>
<dbReference type="GO" id="GO:0008168">
    <property type="term" value="F:methyltransferase activity"/>
    <property type="evidence" value="ECO:0007669"/>
    <property type="project" value="UniProtKB-KW"/>
</dbReference>
<sequence>MLYTILFIVLIIIIVYYFNNYNFLKSLDETYVAKSNWEFQLLIFKFAVASIFNKLKYNKEDGAMKEEEYDKATLYAILYNMYDKLGIVKNDKGKDFQFTFNTWGFYLPDKTGITKDEPQFAGMTAYSNYFKYPELASYMENNKPTIVELGCGTGAGAYHICNNYDCKYIAIDMQKAAIETLNKIHKHDNLEGRWKNAQKTEIESNSVDIVIINETHISEMVGVMTDEDKKVFDELIRILKPGGYFCWGNVIPDATWKPCMKYLATKLSLLNSVDYTKEAILARDLDKERVELYISSIRKHLWLSKIPGSSSFIDKIMLLLKNFYRDPGTDLYNEMVNGRDTYKQHIYKKV</sequence>
<feature type="domain" description="Methyltransferase" evidence="2">
    <location>
        <begin position="146"/>
        <end position="243"/>
    </location>
</feature>
<dbReference type="InterPro" id="IPR029063">
    <property type="entry name" value="SAM-dependent_MTases_sf"/>
</dbReference>
<keyword evidence="3" id="KW-0808">Transferase</keyword>
<name>A0A5J6VLV1_9VIRU</name>
<dbReference type="EMBL" id="MN448295">
    <property type="protein sequence ID" value="QFG74939.1"/>
    <property type="molecule type" value="Genomic_DNA"/>
</dbReference>
<dbReference type="Gene3D" id="3.40.50.150">
    <property type="entry name" value="Vaccinia Virus protein VP39"/>
    <property type="match status" value="1"/>
</dbReference>
<dbReference type="Pfam" id="PF13649">
    <property type="entry name" value="Methyltransf_25"/>
    <property type="match status" value="1"/>
</dbReference>
<keyword evidence="1" id="KW-0812">Transmembrane</keyword>
<evidence type="ECO:0000313" key="3">
    <source>
        <dbReference type="EMBL" id="QFG74939.1"/>
    </source>
</evidence>
<accession>A0A5J6VLV1</accession>
<dbReference type="CDD" id="cd02440">
    <property type="entry name" value="AdoMet_MTases"/>
    <property type="match status" value="1"/>
</dbReference>
<reference evidence="3" key="1">
    <citation type="journal article" date="2019" name="Philos. Trans. R. Soc. Lond., B, Biol. Sci.">
        <title>Targeted metagenomic recovery of four divergent viruses reveals shared and distinctive characteristics of giant viruses of marine eukaryotes.</title>
        <authorList>
            <person name="Needham D.M."/>
            <person name="Poirier C."/>
            <person name="Hehenberger E."/>
            <person name="Jimenez V."/>
            <person name="Swalwell J.E."/>
            <person name="Santoro A.E."/>
            <person name="Worden A.Z."/>
        </authorList>
    </citation>
    <scope>NUCLEOTIDE SEQUENCE</scope>
    <source>
        <strain evidence="3">OPacV-421</strain>
    </source>
</reference>
<protein>
    <submittedName>
        <fullName evidence="3">Methyltransferase domain protein</fullName>
    </submittedName>
</protein>
<dbReference type="InterPro" id="IPR041698">
    <property type="entry name" value="Methyltransf_25"/>
</dbReference>
<dbReference type="GO" id="GO:0032259">
    <property type="term" value="P:methylation"/>
    <property type="evidence" value="ECO:0007669"/>
    <property type="project" value="UniProtKB-KW"/>
</dbReference>
<evidence type="ECO:0000259" key="2">
    <source>
        <dbReference type="Pfam" id="PF13649"/>
    </source>
</evidence>
<proteinExistence type="predicted"/>
<organism evidence="3">
    <name type="scientific">Megaviridae environmental sample</name>
    <dbReference type="NCBI Taxonomy" id="1737588"/>
    <lineage>
        <taxon>Viruses</taxon>
        <taxon>Varidnaviria</taxon>
        <taxon>Bamfordvirae</taxon>
        <taxon>Nucleocytoviricota</taxon>
        <taxon>Megaviricetes</taxon>
        <taxon>Imitervirales</taxon>
        <taxon>Mimiviridae</taxon>
        <taxon>environmental samples</taxon>
    </lineage>
</organism>
<keyword evidence="1" id="KW-0472">Membrane</keyword>
<dbReference type="SUPFAM" id="SSF53335">
    <property type="entry name" value="S-adenosyl-L-methionine-dependent methyltransferases"/>
    <property type="match status" value="1"/>
</dbReference>
<evidence type="ECO:0000256" key="1">
    <source>
        <dbReference type="SAM" id="Phobius"/>
    </source>
</evidence>
<feature type="transmembrane region" description="Helical" evidence="1">
    <location>
        <begin position="6"/>
        <end position="24"/>
    </location>
</feature>
<keyword evidence="1" id="KW-1133">Transmembrane helix</keyword>